<reference evidence="11 12" key="1">
    <citation type="submission" date="2020-08" db="EMBL/GenBank/DDBJ databases">
        <title>Genomic Encyclopedia of Type Strains, Phase IV (KMG-IV): sequencing the most valuable type-strain genomes for metagenomic binning, comparative biology and taxonomic classification.</title>
        <authorList>
            <person name="Goeker M."/>
        </authorList>
    </citation>
    <scope>NUCLEOTIDE SEQUENCE [LARGE SCALE GENOMIC DNA]</scope>
    <source>
        <strain evidence="11 12">DSM 103377</strain>
    </source>
</reference>
<evidence type="ECO:0000313" key="12">
    <source>
        <dbReference type="Proteomes" id="UP000553766"/>
    </source>
</evidence>
<evidence type="ECO:0000256" key="2">
    <source>
        <dbReference type="ARBA" id="ARBA00022729"/>
    </source>
</evidence>
<accession>A0A840X5H8</accession>
<dbReference type="HAMAP" id="MF_02204">
    <property type="entry name" value="Pal"/>
    <property type="match status" value="1"/>
</dbReference>
<feature type="signal peptide" evidence="9">
    <location>
        <begin position="1"/>
        <end position="24"/>
    </location>
</feature>
<dbReference type="GO" id="GO:0051301">
    <property type="term" value="P:cell division"/>
    <property type="evidence" value="ECO:0007669"/>
    <property type="project" value="UniProtKB-UniRule"/>
</dbReference>
<dbReference type="InterPro" id="IPR036737">
    <property type="entry name" value="OmpA-like_sf"/>
</dbReference>
<evidence type="ECO:0000256" key="8">
    <source>
        <dbReference type="HAMAP-Rule" id="MF_02204"/>
    </source>
</evidence>
<dbReference type="GO" id="GO:0009279">
    <property type="term" value="C:cell outer membrane"/>
    <property type="evidence" value="ECO:0007669"/>
    <property type="project" value="UniProtKB-SubCell"/>
</dbReference>
<dbReference type="InterPro" id="IPR014169">
    <property type="entry name" value="Pal_lipo_C"/>
</dbReference>
<keyword evidence="4 8" id="KW-0564">Palmitate</keyword>
<proteinExistence type="inferred from homology"/>
<keyword evidence="6 8" id="KW-0449">Lipoprotein</keyword>
<feature type="domain" description="OmpA-like" evidence="10">
    <location>
        <begin position="50"/>
        <end position="167"/>
    </location>
</feature>
<evidence type="ECO:0000256" key="6">
    <source>
        <dbReference type="ARBA" id="ARBA00023288"/>
    </source>
</evidence>
<evidence type="ECO:0000256" key="4">
    <source>
        <dbReference type="ARBA" id="ARBA00023139"/>
    </source>
</evidence>
<keyword evidence="12" id="KW-1185">Reference proteome</keyword>
<evidence type="ECO:0000256" key="3">
    <source>
        <dbReference type="ARBA" id="ARBA00023136"/>
    </source>
</evidence>
<dbReference type="Pfam" id="PF00691">
    <property type="entry name" value="OmpA"/>
    <property type="match status" value="1"/>
</dbReference>
<dbReference type="InterPro" id="IPR050330">
    <property type="entry name" value="Bact_OuterMem_StrucFunc"/>
</dbReference>
<comment type="subunit">
    <text evidence="8">The Tol-Pal system is composed of five core proteins: the inner membrane proteins TolA, TolQ and TolR, the periplasmic protein TolB and the outer membrane protein Pal. They form a network linking the inner and outer membranes and the peptidoglycan layer.</text>
</comment>
<evidence type="ECO:0000259" key="10">
    <source>
        <dbReference type="PROSITE" id="PS51123"/>
    </source>
</evidence>
<evidence type="ECO:0000313" key="11">
    <source>
        <dbReference type="EMBL" id="MBB5515957.1"/>
    </source>
</evidence>
<dbReference type="PROSITE" id="PS51123">
    <property type="entry name" value="OMPA_2"/>
    <property type="match status" value="1"/>
</dbReference>
<feature type="chain" id="PRO_5032879765" description="Peptidoglycan-associated lipoprotein" evidence="9">
    <location>
        <begin position="25"/>
        <end position="169"/>
    </location>
</feature>
<dbReference type="EMBL" id="JACIJS010000005">
    <property type="protein sequence ID" value="MBB5515957.1"/>
    <property type="molecule type" value="Genomic_DNA"/>
</dbReference>
<organism evidence="11 12">
    <name type="scientific">Rubricella aquisinus</name>
    <dbReference type="NCBI Taxonomy" id="2028108"/>
    <lineage>
        <taxon>Bacteria</taxon>
        <taxon>Pseudomonadati</taxon>
        <taxon>Pseudomonadota</taxon>
        <taxon>Alphaproteobacteria</taxon>
        <taxon>Rhodobacterales</taxon>
        <taxon>Paracoccaceae</taxon>
        <taxon>Rubricella</taxon>
    </lineage>
</organism>
<dbReference type="PANTHER" id="PTHR30329:SF21">
    <property type="entry name" value="LIPOPROTEIN YIAD-RELATED"/>
    <property type="match status" value="1"/>
</dbReference>
<protein>
    <recommendedName>
        <fullName evidence="8">Peptidoglycan-associated lipoprotein</fullName>
        <shortName evidence="8">PAL</shortName>
    </recommendedName>
</protein>
<gene>
    <name evidence="8" type="primary">pal</name>
    <name evidence="11" type="ORF">FHS89_001977</name>
</gene>
<dbReference type="Gene3D" id="3.30.1330.60">
    <property type="entry name" value="OmpA-like domain"/>
    <property type="match status" value="1"/>
</dbReference>
<dbReference type="RefSeq" id="WP_184011106.1">
    <property type="nucleotide sequence ID" value="NZ_JACIJS010000005.1"/>
</dbReference>
<dbReference type="NCBIfam" id="TIGR02802">
    <property type="entry name" value="Pal_lipo"/>
    <property type="match status" value="1"/>
</dbReference>
<sequence length="169" mass="17977">MTQLMTRLAAVALLAVMAACTTTADTAGSGAAAPGAGNTGPNVTVEENTEAFFIANVGDKVFFDTDSSSLDIASQTTLTFQADWLLRYPDRTVIIEGHADERGTREYNLALGARRAQATFDFLVGLGVDPSRLTTVTYGKERPVSLCSNETCWSQNRRTVSVLAGGFNS</sequence>
<keyword evidence="7 8" id="KW-0131">Cell cycle</keyword>
<keyword evidence="2 8" id="KW-0732">Signal</keyword>
<keyword evidence="1 8" id="KW-0132">Cell division</keyword>
<dbReference type="PANTHER" id="PTHR30329">
    <property type="entry name" value="STATOR ELEMENT OF FLAGELLAR MOTOR COMPLEX"/>
    <property type="match status" value="1"/>
</dbReference>
<keyword evidence="3 8" id="KW-0472">Membrane</keyword>
<evidence type="ECO:0000256" key="5">
    <source>
        <dbReference type="ARBA" id="ARBA00023237"/>
    </source>
</evidence>
<keyword evidence="5 8" id="KW-0998">Cell outer membrane</keyword>
<evidence type="ECO:0000256" key="7">
    <source>
        <dbReference type="ARBA" id="ARBA00023306"/>
    </source>
</evidence>
<dbReference type="InterPro" id="IPR039001">
    <property type="entry name" value="Pal"/>
</dbReference>
<evidence type="ECO:0000256" key="1">
    <source>
        <dbReference type="ARBA" id="ARBA00022618"/>
    </source>
</evidence>
<name>A0A840X5H8_9RHOB</name>
<dbReference type="AlphaFoldDB" id="A0A840X5H8"/>
<comment type="subcellular location">
    <subcellularLocation>
        <location evidence="8">Cell outer membrane</location>
        <topology evidence="8">Lipid-anchor</topology>
    </subcellularLocation>
</comment>
<dbReference type="InterPro" id="IPR006665">
    <property type="entry name" value="OmpA-like"/>
</dbReference>
<comment type="caution">
    <text evidence="11">The sequence shown here is derived from an EMBL/GenBank/DDBJ whole genome shotgun (WGS) entry which is preliminary data.</text>
</comment>
<dbReference type="Proteomes" id="UP000553766">
    <property type="component" value="Unassembled WGS sequence"/>
</dbReference>
<evidence type="ECO:0000256" key="9">
    <source>
        <dbReference type="SAM" id="SignalP"/>
    </source>
</evidence>
<dbReference type="SUPFAM" id="SSF103088">
    <property type="entry name" value="OmpA-like"/>
    <property type="match status" value="1"/>
</dbReference>
<dbReference type="InterPro" id="IPR006664">
    <property type="entry name" value="OMP_bac"/>
</dbReference>
<dbReference type="PRINTS" id="PR01021">
    <property type="entry name" value="OMPADOMAIN"/>
</dbReference>
<dbReference type="PROSITE" id="PS51257">
    <property type="entry name" value="PROKAR_LIPOPROTEIN"/>
    <property type="match status" value="1"/>
</dbReference>
<dbReference type="CDD" id="cd07185">
    <property type="entry name" value="OmpA_C-like"/>
    <property type="match status" value="1"/>
</dbReference>
<comment type="similarity">
    <text evidence="8">Belongs to the Pal lipoprotein family.</text>
</comment>
<comment type="function">
    <text evidence="8">Part of the Tol-Pal system, which plays a role in outer membrane invagination during cell division and is important for maintaining outer membrane integrity.</text>
</comment>